<dbReference type="InterPro" id="IPR036163">
    <property type="entry name" value="HMA_dom_sf"/>
</dbReference>
<organism evidence="2 3">
    <name type="scientific">Hymenobacter armeniacus</name>
    <dbReference type="NCBI Taxonomy" id="2771358"/>
    <lineage>
        <taxon>Bacteria</taxon>
        <taxon>Pseudomonadati</taxon>
        <taxon>Bacteroidota</taxon>
        <taxon>Cytophagia</taxon>
        <taxon>Cytophagales</taxon>
        <taxon>Hymenobacteraceae</taxon>
        <taxon>Hymenobacter</taxon>
    </lineage>
</organism>
<dbReference type="Pfam" id="PF00403">
    <property type="entry name" value="HMA"/>
    <property type="match status" value="1"/>
</dbReference>
<sequence length="71" mass="7517">MSTLRFKTTINCGGCIKAVTPSLNREVGADNWQVDTANPDKILTVTGPQATASQVVKAVQDAGFEIQPLAQ</sequence>
<dbReference type="PROSITE" id="PS50846">
    <property type="entry name" value="HMA_2"/>
    <property type="match status" value="1"/>
</dbReference>
<comment type="caution">
    <text evidence="2">The sequence shown here is derived from an EMBL/GenBank/DDBJ whole genome shotgun (WGS) entry which is preliminary data.</text>
</comment>
<evidence type="ECO:0000259" key="1">
    <source>
        <dbReference type="PROSITE" id="PS50846"/>
    </source>
</evidence>
<keyword evidence="3" id="KW-1185">Reference proteome</keyword>
<evidence type="ECO:0000313" key="3">
    <source>
        <dbReference type="Proteomes" id="UP000606003"/>
    </source>
</evidence>
<accession>A0ABR8JPW7</accession>
<dbReference type="Gene3D" id="3.30.70.100">
    <property type="match status" value="1"/>
</dbReference>
<dbReference type="EMBL" id="JACXAC010000002">
    <property type="protein sequence ID" value="MBD2722040.1"/>
    <property type="molecule type" value="Genomic_DNA"/>
</dbReference>
<dbReference type="SUPFAM" id="SSF55008">
    <property type="entry name" value="HMA, heavy metal-associated domain"/>
    <property type="match status" value="1"/>
</dbReference>
<proteinExistence type="predicted"/>
<gene>
    <name evidence="2" type="ORF">IC234_07860</name>
</gene>
<evidence type="ECO:0000313" key="2">
    <source>
        <dbReference type="EMBL" id="MBD2722040.1"/>
    </source>
</evidence>
<dbReference type="RefSeq" id="WP_190923295.1">
    <property type="nucleotide sequence ID" value="NZ_JACXAC010000002.1"/>
</dbReference>
<dbReference type="CDD" id="cd00371">
    <property type="entry name" value="HMA"/>
    <property type="match status" value="1"/>
</dbReference>
<protein>
    <submittedName>
        <fullName evidence="2">Heavy-metal-associated domain-containing protein</fullName>
    </submittedName>
</protein>
<dbReference type="Proteomes" id="UP000606003">
    <property type="component" value="Unassembled WGS sequence"/>
</dbReference>
<reference evidence="2 3" key="1">
    <citation type="submission" date="2020-09" db="EMBL/GenBank/DDBJ databases">
        <authorList>
            <person name="Kim M.K."/>
        </authorList>
    </citation>
    <scope>NUCLEOTIDE SEQUENCE [LARGE SCALE GENOMIC DNA]</scope>
    <source>
        <strain evidence="2 3">BT189</strain>
    </source>
</reference>
<dbReference type="InterPro" id="IPR006121">
    <property type="entry name" value="HMA_dom"/>
</dbReference>
<feature type="domain" description="HMA" evidence="1">
    <location>
        <begin position="1"/>
        <end position="67"/>
    </location>
</feature>
<name>A0ABR8JPW7_9BACT</name>